<reference evidence="2" key="1">
    <citation type="submission" date="2021-04" db="EMBL/GenBank/DDBJ databases">
        <title>Ouciella asimina sp. nov., isolated from the surface seawater in the hydrothermal field of Okinawa Trough.</title>
        <authorList>
            <person name="Shuang W."/>
        </authorList>
    </citation>
    <scope>NUCLEOTIDE SEQUENCE</scope>
    <source>
        <strain evidence="2">LXI357</strain>
    </source>
</reference>
<feature type="transmembrane region" description="Helical" evidence="1">
    <location>
        <begin position="93"/>
        <end position="111"/>
    </location>
</feature>
<evidence type="ECO:0000256" key="1">
    <source>
        <dbReference type="SAM" id="Phobius"/>
    </source>
</evidence>
<feature type="transmembrane region" description="Helical" evidence="1">
    <location>
        <begin position="131"/>
        <end position="152"/>
    </location>
</feature>
<feature type="transmembrane region" description="Helical" evidence="1">
    <location>
        <begin position="21"/>
        <end position="43"/>
    </location>
</feature>
<sequence>MFIGHYAPAFVAATSKRSPGLGTLFVAAQLVDIGFFSFVLAGAEHMRIVPGITRMNPMDLYDMPWTHSLAGSAGWAVLFALIVWAWKRDLTAAALAGAVVLSHWLLDLLVHRPDLTLAGSPPKFGLGLWNFPAIEMPLELLLAFGALGYYAVRTRARGATGTLSLAILAIILATVQAIDWFGPEPERLTPAIPITALVAYAVLAVLAGWNERKRDLR</sequence>
<evidence type="ECO:0000313" key="2">
    <source>
        <dbReference type="EMBL" id="MBR0552164.1"/>
    </source>
</evidence>
<keyword evidence="3" id="KW-1185">Reference proteome</keyword>
<feature type="transmembrane region" description="Helical" evidence="1">
    <location>
        <begin position="63"/>
        <end position="86"/>
    </location>
</feature>
<feature type="transmembrane region" description="Helical" evidence="1">
    <location>
        <begin position="190"/>
        <end position="209"/>
    </location>
</feature>
<keyword evidence="1" id="KW-1133">Transmembrane helix</keyword>
<comment type="caution">
    <text evidence="2">The sequence shown here is derived from an EMBL/GenBank/DDBJ whole genome shotgun (WGS) entry which is preliminary data.</text>
</comment>
<gene>
    <name evidence="2" type="ORF">J7S20_06590</name>
</gene>
<organism evidence="2 3">
    <name type="scientific">Stakelama marina</name>
    <dbReference type="NCBI Taxonomy" id="2826939"/>
    <lineage>
        <taxon>Bacteria</taxon>
        <taxon>Pseudomonadati</taxon>
        <taxon>Pseudomonadota</taxon>
        <taxon>Alphaproteobacteria</taxon>
        <taxon>Sphingomonadales</taxon>
        <taxon>Sphingomonadaceae</taxon>
        <taxon>Stakelama</taxon>
    </lineage>
</organism>
<dbReference type="AlphaFoldDB" id="A0A8T4IE87"/>
<proteinExistence type="predicted"/>
<keyword evidence="1" id="KW-0812">Transmembrane</keyword>
<keyword evidence="1" id="KW-0472">Membrane</keyword>
<evidence type="ECO:0008006" key="4">
    <source>
        <dbReference type="Google" id="ProtNLM"/>
    </source>
</evidence>
<evidence type="ECO:0000313" key="3">
    <source>
        <dbReference type="Proteomes" id="UP000676996"/>
    </source>
</evidence>
<dbReference type="Proteomes" id="UP000676996">
    <property type="component" value="Unassembled WGS sequence"/>
</dbReference>
<dbReference type="EMBL" id="JAGRQC010000002">
    <property type="protein sequence ID" value="MBR0552164.1"/>
    <property type="molecule type" value="Genomic_DNA"/>
</dbReference>
<accession>A0A8T4IE87</accession>
<dbReference type="RefSeq" id="WP_284053460.1">
    <property type="nucleotide sequence ID" value="NZ_JAGRQC010000002.1"/>
</dbReference>
<protein>
    <recommendedName>
        <fullName evidence="4">Metal-dependent hydrolase</fullName>
    </recommendedName>
</protein>
<name>A0A8T4IE87_9SPHN</name>
<feature type="transmembrane region" description="Helical" evidence="1">
    <location>
        <begin position="159"/>
        <end position="178"/>
    </location>
</feature>